<proteinExistence type="predicted"/>
<name>A0ABX1T7C5_9PROT</name>
<dbReference type="RefSeq" id="WP_169070271.1">
    <property type="nucleotide sequence ID" value="NZ_SPMX01000022.1"/>
</dbReference>
<keyword evidence="2" id="KW-1185">Reference proteome</keyword>
<accession>A0ABX1T7C5</accession>
<evidence type="ECO:0000313" key="2">
    <source>
        <dbReference type="Proteomes" id="UP000886469"/>
    </source>
</evidence>
<organism evidence="1 2">
    <name type="scientific">Candidatus Accumulibacter contiguus</name>
    <dbReference type="NCBI Taxonomy" id="2954381"/>
    <lineage>
        <taxon>Bacteria</taxon>
        <taxon>Pseudomonadati</taxon>
        <taxon>Pseudomonadota</taxon>
        <taxon>Betaproteobacteria</taxon>
        <taxon>Candidatus Accumulibacter</taxon>
    </lineage>
</organism>
<sequence length="96" mass="10527">MAGIVEARRKAVETHELEQRISALEGKKMTALQKRVSKLEGPAGATEQVNFIIHFIEPGTMRVTSRLRLIPGGGSVKVDEDGNEIEARITAMEAKQ</sequence>
<evidence type="ECO:0000313" key="1">
    <source>
        <dbReference type="EMBL" id="NMQ05557.1"/>
    </source>
</evidence>
<comment type="caution">
    <text evidence="1">The sequence shown here is derived from an EMBL/GenBank/DDBJ whole genome shotgun (WGS) entry which is preliminary data.</text>
</comment>
<gene>
    <name evidence="1" type="ORF">E4Q08_09910</name>
</gene>
<dbReference type="EMBL" id="SPMX01000022">
    <property type="protein sequence ID" value="NMQ05557.1"/>
    <property type="molecule type" value="Genomic_DNA"/>
</dbReference>
<dbReference type="Proteomes" id="UP000886469">
    <property type="component" value="Unassembled WGS sequence"/>
</dbReference>
<reference evidence="1" key="1">
    <citation type="submission" date="2019-03" db="EMBL/GenBank/DDBJ databases">
        <title>Metabolic reconstructions from genomes of highly enriched 'Candidatus Accumulibacter' and 'Candidatus Competibacter' bioreactor populations.</title>
        <authorList>
            <person name="Annavajhala M.K."/>
            <person name="Welles L."/>
            <person name="Abbas B."/>
            <person name="Sorokin D."/>
            <person name="Park H."/>
            <person name="Van Loosdrecht M."/>
            <person name="Chandran K."/>
        </authorList>
    </citation>
    <scope>NUCLEOTIDE SEQUENCE</scope>
    <source>
        <strain evidence="1">SBR_L</strain>
    </source>
</reference>
<protein>
    <submittedName>
        <fullName evidence="1">Uncharacterized protein</fullName>
    </submittedName>
</protein>